<organism evidence="3 4">
    <name type="scientific">Tetraparma gracilis</name>
    <dbReference type="NCBI Taxonomy" id="2962635"/>
    <lineage>
        <taxon>Eukaryota</taxon>
        <taxon>Sar</taxon>
        <taxon>Stramenopiles</taxon>
        <taxon>Ochrophyta</taxon>
        <taxon>Bolidophyceae</taxon>
        <taxon>Parmales</taxon>
        <taxon>Triparmaceae</taxon>
        <taxon>Tetraparma</taxon>
    </lineage>
</organism>
<dbReference type="EMBL" id="BRYB01002298">
    <property type="protein sequence ID" value="GMI42615.1"/>
    <property type="molecule type" value="Genomic_DNA"/>
</dbReference>
<dbReference type="SUPFAM" id="SSF54626">
    <property type="entry name" value="Chalcone isomerase"/>
    <property type="match status" value="1"/>
</dbReference>
<protein>
    <recommendedName>
        <fullName evidence="2">Chalcone isomerase domain-containing protein</fullName>
    </recommendedName>
</protein>
<keyword evidence="4" id="KW-1185">Reference proteome</keyword>
<dbReference type="Proteomes" id="UP001165060">
    <property type="component" value="Unassembled WGS sequence"/>
</dbReference>
<evidence type="ECO:0000256" key="1">
    <source>
        <dbReference type="SAM" id="SignalP"/>
    </source>
</evidence>
<name>A0ABQ6N713_9STRA</name>
<keyword evidence="1" id="KW-0732">Signal</keyword>
<feature type="chain" id="PRO_5047523753" description="Chalcone isomerase domain-containing protein" evidence="1">
    <location>
        <begin position="22"/>
        <end position="188"/>
    </location>
</feature>
<evidence type="ECO:0000259" key="2">
    <source>
        <dbReference type="Pfam" id="PF16036"/>
    </source>
</evidence>
<dbReference type="InterPro" id="IPR036298">
    <property type="entry name" value="Chalcone_isomerase_sf"/>
</dbReference>
<comment type="caution">
    <text evidence="3">The sequence shown here is derived from an EMBL/GenBank/DDBJ whole genome shotgun (WGS) entry which is preliminary data.</text>
</comment>
<proteinExistence type="predicted"/>
<feature type="signal peptide" evidence="1">
    <location>
        <begin position="1"/>
        <end position="21"/>
    </location>
</feature>
<evidence type="ECO:0000313" key="4">
    <source>
        <dbReference type="Proteomes" id="UP001165060"/>
    </source>
</evidence>
<dbReference type="InterPro" id="IPR016088">
    <property type="entry name" value="Chalcone_isomerase_3-sand"/>
</dbReference>
<accession>A0ABQ6N713</accession>
<evidence type="ECO:0000313" key="3">
    <source>
        <dbReference type="EMBL" id="GMI42615.1"/>
    </source>
</evidence>
<sequence length="188" mass="19170">MLPPLLLPLLGLLGLLCVVSSAPMSNIEPSTRASLPLFVGGLPLLGTGVRKKGPIKVYAVSLYSPSTDAASDAPLSSGKRAVFLKTVMKLPSTKMSAGLVDALSSRFGGPGDKLEELAGLIVGGCGGAEAGKGTTMQFECSKDAVGVAINGKPQGVVSSPGLGRSFVDIFTDRNAVSTLSGNLKKHFQ</sequence>
<reference evidence="3 4" key="1">
    <citation type="journal article" date="2023" name="Commun. Biol.">
        <title>Genome analysis of Parmales, the sister group of diatoms, reveals the evolutionary specialization of diatoms from phago-mixotrophs to photoautotrophs.</title>
        <authorList>
            <person name="Ban H."/>
            <person name="Sato S."/>
            <person name="Yoshikawa S."/>
            <person name="Yamada K."/>
            <person name="Nakamura Y."/>
            <person name="Ichinomiya M."/>
            <person name="Sato N."/>
            <person name="Blanc-Mathieu R."/>
            <person name="Endo H."/>
            <person name="Kuwata A."/>
            <person name="Ogata H."/>
        </authorList>
    </citation>
    <scope>NUCLEOTIDE SEQUENCE [LARGE SCALE GENOMIC DNA]</scope>
</reference>
<dbReference type="Gene3D" id="3.50.70.10">
    <property type="match status" value="1"/>
</dbReference>
<gene>
    <name evidence="3" type="ORF">TeGR_g4451</name>
</gene>
<dbReference type="InterPro" id="IPR016087">
    <property type="entry name" value="Chalcone_isomerase"/>
</dbReference>
<dbReference type="PANTHER" id="PTHR47698">
    <property type="entry name" value="FATTY-ACID-BINDING PROTEIN 3, CHLOROPLASTIC"/>
    <property type="match status" value="1"/>
</dbReference>
<feature type="domain" description="Chalcone isomerase" evidence="2">
    <location>
        <begin position="42"/>
        <end position="176"/>
    </location>
</feature>
<dbReference type="Pfam" id="PF16036">
    <property type="entry name" value="Chalcone_3"/>
    <property type="match status" value="1"/>
</dbReference>
<dbReference type="PANTHER" id="PTHR47698:SF2">
    <property type="entry name" value="FATTY-ACID-BINDING PROTEIN 3, CHLOROPLASTIC"/>
    <property type="match status" value="1"/>
</dbReference>